<keyword evidence="4" id="KW-1185">Reference proteome</keyword>
<feature type="compositionally biased region" description="Polar residues" evidence="1">
    <location>
        <begin position="80"/>
        <end position="93"/>
    </location>
</feature>
<dbReference type="FunFam" id="1.10.555.10:FF:000058">
    <property type="entry name" value="GTPase-activating protein pac-1"/>
    <property type="match status" value="1"/>
</dbReference>
<dbReference type="OrthoDB" id="5856794at2759"/>
<dbReference type="Pfam" id="PF00620">
    <property type="entry name" value="RhoGAP"/>
    <property type="match status" value="1"/>
</dbReference>
<feature type="domain" description="Rho-GAP" evidence="2">
    <location>
        <begin position="129"/>
        <end position="326"/>
    </location>
</feature>
<gene>
    <name evidence="3" type="ORF">HPBE_LOCUS4741</name>
</gene>
<dbReference type="InterPro" id="IPR000198">
    <property type="entry name" value="RhoGAP_dom"/>
</dbReference>
<accession>A0A3P7XVH4</accession>
<evidence type="ECO:0000259" key="2">
    <source>
        <dbReference type="PROSITE" id="PS50238"/>
    </source>
</evidence>
<evidence type="ECO:0000313" key="5">
    <source>
        <dbReference type="WBParaSite" id="HPBE_0000474001-mRNA-1"/>
    </source>
</evidence>
<dbReference type="PANTHER" id="PTHR23175">
    <property type="entry name" value="PDZ DOMAIN-CONTAINING PROTEIN"/>
    <property type="match status" value="1"/>
</dbReference>
<sequence length="569" mass="62405">MRRQQRFLWVVPGRHRDSLTRRPPSAPMANYAAGGNYDDWYDWCECNAASLASSSSTPSERNGHTASATNQLIMHRYKAKSSQLQSPVSSKRTMANDVHCAQPGTSKDSSSGENGEPSTPKSGRKWKKTKAGKQGSGGGGGLVPLLVQLCVSVVEANGLDTVGIYRIPGNTAAVNALKETLGQGLDSMTLENLDLGDPRWRDVNVVSSFLKMFLRKLPEPLLTDKLYPFFIDANRISSHHNRMHKLRNLLRKLPRHHYATLRYLINHLYEITKNSQVNKMETRNLALMFGPSIVRPSDDNMATMVTHMSDQCKIIETLIYYVERGFNSWLTSPHATTVAAFPTFCLLEGASAVEAPQYGVGVPSGVSAASFNDMHNLIRKANEEQAAAMMSEGKAGKERDIDAEIISRQTVSPLAAASSSALEQSPSIESSLGSIPDTSRTDPGVGTAAALDPSPCARNASASPRQRPQVLAVLAEARCQQKIRLRNRVTPRDPSRRHTLSDVDVLKEGRLEKFARWFGIRKSSPDVSAQHMLLEEEPVAMHPPLKNPPPVIVRTSPNELTPASGDEQL</sequence>
<evidence type="ECO:0000313" key="4">
    <source>
        <dbReference type="Proteomes" id="UP000050761"/>
    </source>
</evidence>
<feature type="compositionally biased region" description="Low complexity" evidence="1">
    <location>
        <begin position="417"/>
        <end position="431"/>
    </location>
</feature>
<dbReference type="EMBL" id="UZAH01025357">
    <property type="protein sequence ID" value="VDO62244.1"/>
    <property type="molecule type" value="Genomic_DNA"/>
</dbReference>
<dbReference type="AlphaFoldDB" id="A0A3P7XVH4"/>
<dbReference type="SUPFAM" id="SSF48350">
    <property type="entry name" value="GTPase activation domain, GAP"/>
    <property type="match status" value="1"/>
</dbReference>
<feature type="region of interest" description="Disordered" evidence="1">
    <location>
        <begin position="538"/>
        <end position="569"/>
    </location>
</feature>
<dbReference type="GO" id="GO:0007165">
    <property type="term" value="P:signal transduction"/>
    <property type="evidence" value="ECO:0007669"/>
    <property type="project" value="InterPro"/>
</dbReference>
<reference evidence="3 4" key="1">
    <citation type="submission" date="2018-11" db="EMBL/GenBank/DDBJ databases">
        <authorList>
            <consortium name="Pathogen Informatics"/>
        </authorList>
    </citation>
    <scope>NUCLEOTIDE SEQUENCE [LARGE SCALE GENOMIC DNA]</scope>
</reference>
<evidence type="ECO:0000313" key="3">
    <source>
        <dbReference type="EMBL" id="VDO62244.1"/>
    </source>
</evidence>
<feature type="region of interest" description="Disordered" evidence="1">
    <location>
        <begin position="78"/>
        <end position="137"/>
    </location>
</feature>
<proteinExistence type="predicted"/>
<reference evidence="5" key="2">
    <citation type="submission" date="2019-09" db="UniProtKB">
        <authorList>
            <consortium name="WormBaseParasite"/>
        </authorList>
    </citation>
    <scope>IDENTIFICATION</scope>
</reference>
<name>A0A3P7XVH4_HELPZ</name>
<dbReference type="Gene3D" id="1.10.555.10">
    <property type="entry name" value="Rho GTPase activation protein"/>
    <property type="match status" value="1"/>
</dbReference>
<dbReference type="InterPro" id="IPR008936">
    <property type="entry name" value="Rho_GTPase_activation_prot"/>
</dbReference>
<feature type="compositionally biased region" description="Polar residues" evidence="1">
    <location>
        <begin position="103"/>
        <end position="121"/>
    </location>
</feature>
<feature type="compositionally biased region" description="Basic residues" evidence="1">
    <location>
        <begin position="122"/>
        <end position="131"/>
    </location>
</feature>
<organism evidence="3">
    <name type="scientific">Heligmosomoides polygyrus</name>
    <name type="common">Parasitic roundworm</name>
    <dbReference type="NCBI Taxonomy" id="6339"/>
    <lineage>
        <taxon>Eukaryota</taxon>
        <taxon>Metazoa</taxon>
        <taxon>Ecdysozoa</taxon>
        <taxon>Nematoda</taxon>
        <taxon>Chromadorea</taxon>
        <taxon>Rhabditida</taxon>
        <taxon>Rhabditina</taxon>
        <taxon>Rhabditomorpha</taxon>
        <taxon>Strongyloidea</taxon>
        <taxon>Heligmosomidae</taxon>
        <taxon>Heligmosomoides</taxon>
    </lineage>
</organism>
<dbReference type="Proteomes" id="UP000050761">
    <property type="component" value="Unassembled WGS sequence"/>
</dbReference>
<dbReference type="PANTHER" id="PTHR23175:SF23">
    <property type="entry name" value="PDZ DOMAIN-CONTAINING PROTEIN"/>
    <property type="match status" value="1"/>
</dbReference>
<evidence type="ECO:0000256" key="1">
    <source>
        <dbReference type="SAM" id="MobiDB-lite"/>
    </source>
</evidence>
<dbReference type="PROSITE" id="PS50238">
    <property type="entry name" value="RHOGAP"/>
    <property type="match status" value="1"/>
</dbReference>
<dbReference type="WBParaSite" id="HPBE_0000474001-mRNA-1">
    <property type="protein sequence ID" value="HPBE_0000474001-mRNA-1"/>
    <property type="gene ID" value="HPBE_0000474001"/>
</dbReference>
<feature type="region of interest" description="Disordered" evidence="1">
    <location>
        <begin position="417"/>
        <end position="449"/>
    </location>
</feature>
<dbReference type="SMART" id="SM00324">
    <property type="entry name" value="RhoGAP"/>
    <property type="match status" value="1"/>
</dbReference>
<protein>
    <submittedName>
        <fullName evidence="5">Rho-GAP domain-containing protein</fullName>
    </submittedName>
</protein>